<keyword evidence="4" id="KW-1185">Reference proteome</keyword>
<gene>
    <name evidence="5 6 7" type="primary">LOC110804839</name>
</gene>
<dbReference type="Gene3D" id="1.25.40.10">
    <property type="entry name" value="Tetratricopeptide repeat domain"/>
    <property type="match status" value="4"/>
</dbReference>
<evidence type="ECO:0000313" key="5">
    <source>
        <dbReference type="RefSeq" id="XP_021866138.2"/>
    </source>
</evidence>
<feature type="repeat" description="PPR" evidence="3">
    <location>
        <begin position="199"/>
        <end position="233"/>
    </location>
</feature>
<protein>
    <submittedName>
        <fullName evidence="5 6">Pentatricopeptide repeat-containing protein At1g74900, mitochondrial</fullName>
    </submittedName>
</protein>
<sequence length="486" mass="55253">MRPMQLQKLPLLRPFSTTTVKPPPLKSLPATATAVANLVLTTEDPKALSKTLLTSPDFTFSEPLVNQTLKLLWNHGPKALQFFTILDNHLHYAHSLSSFHHAIDISARLRDITTLWILVTRLRSRRLGPTPLTFAIIIERYVLSGKPDKAVEIFLSMHKHGCQQDLNSFNTLLDILCKSKRVEKAHNLFKLLRGKFGADVVSYNVIANGWCLIKRTPKALEVLKEMVERGFNPTLITYNIILKGYFRTGQTKEAWLFFKEMKKRSCEMDVVTYTTLVHGFGVLGEVSKARRLFDEMVGEGVLPNTATYNAMIQVLCKKDSVENAIVLFEEMGRKGYVPNSVTYNLLIRGLCHAGEMDRAMKFVELMKNDGCHPNVQTCNLLIKYYCEVGEIEKGLEVFDLMGSWRCLPNKDTYNILISSTFVRKKPEDLVAAGRLLIEMVDRGFLPTKFTFNRVMNGLLVTGNQAFAREILQLQSKRGLLPRHFRL</sequence>
<dbReference type="InterPro" id="IPR011990">
    <property type="entry name" value="TPR-like_helical_dom_sf"/>
</dbReference>
<feature type="repeat" description="PPR" evidence="3">
    <location>
        <begin position="269"/>
        <end position="303"/>
    </location>
</feature>
<dbReference type="KEGG" id="soe:110804839"/>
<name>A0A9R0JDQ8_SPIOL</name>
<evidence type="ECO:0000313" key="6">
    <source>
        <dbReference type="RefSeq" id="XP_021866142.2"/>
    </source>
</evidence>
<feature type="repeat" description="PPR" evidence="3">
    <location>
        <begin position="130"/>
        <end position="164"/>
    </location>
</feature>
<dbReference type="Pfam" id="PF01535">
    <property type="entry name" value="PPR"/>
    <property type="match status" value="3"/>
</dbReference>
<evidence type="ECO:0000256" key="3">
    <source>
        <dbReference type="PROSITE-ProRule" id="PRU00708"/>
    </source>
</evidence>
<dbReference type="RefSeq" id="XP_021866142.2">
    <property type="nucleotide sequence ID" value="XM_022010450.2"/>
</dbReference>
<evidence type="ECO:0000313" key="7">
    <source>
        <dbReference type="RefSeq" id="XP_056699222.1"/>
    </source>
</evidence>
<dbReference type="RefSeq" id="XP_056699222.1">
    <property type="nucleotide sequence ID" value="XM_056843244.1"/>
</dbReference>
<evidence type="ECO:0000256" key="1">
    <source>
        <dbReference type="ARBA" id="ARBA00007626"/>
    </source>
</evidence>
<feature type="repeat" description="PPR" evidence="3">
    <location>
        <begin position="234"/>
        <end position="268"/>
    </location>
</feature>
<feature type="repeat" description="PPR" evidence="3">
    <location>
        <begin position="165"/>
        <end position="195"/>
    </location>
</feature>
<organism evidence="4 6">
    <name type="scientific">Spinacia oleracea</name>
    <name type="common">Spinach</name>
    <dbReference type="NCBI Taxonomy" id="3562"/>
    <lineage>
        <taxon>Eukaryota</taxon>
        <taxon>Viridiplantae</taxon>
        <taxon>Streptophyta</taxon>
        <taxon>Embryophyta</taxon>
        <taxon>Tracheophyta</taxon>
        <taxon>Spermatophyta</taxon>
        <taxon>Magnoliopsida</taxon>
        <taxon>eudicotyledons</taxon>
        <taxon>Gunneridae</taxon>
        <taxon>Pentapetalae</taxon>
        <taxon>Caryophyllales</taxon>
        <taxon>Chenopodiaceae</taxon>
        <taxon>Chenopodioideae</taxon>
        <taxon>Anserineae</taxon>
        <taxon>Spinacia</taxon>
    </lineage>
</organism>
<feature type="repeat" description="PPR" evidence="3">
    <location>
        <begin position="339"/>
        <end position="373"/>
    </location>
</feature>
<dbReference type="GeneID" id="110804839"/>
<dbReference type="NCBIfam" id="TIGR00756">
    <property type="entry name" value="PPR"/>
    <property type="match status" value="8"/>
</dbReference>
<proteinExistence type="inferred from homology"/>
<reference evidence="5 6" key="2">
    <citation type="submission" date="2025-05" db="UniProtKB">
        <authorList>
            <consortium name="RefSeq"/>
        </authorList>
    </citation>
    <scope>IDENTIFICATION</scope>
    <source>
        <tissue evidence="5 6">Leaf</tissue>
    </source>
</reference>
<feature type="repeat" description="PPR" evidence="3">
    <location>
        <begin position="304"/>
        <end position="338"/>
    </location>
</feature>
<dbReference type="PANTHER" id="PTHR47941">
    <property type="entry name" value="PENTATRICOPEPTIDE REPEAT-CONTAINING PROTEIN 3, MITOCHONDRIAL"/>
    <property type="match status" value="1"/>
</dbReference>
<dbReference type="SUPFAM" id="SSF81901">
    <property type="entry name" value="HCP-like"/>
    <property type="match status" value="1"/>
</dbReference>
<dbReference type="InterPro" id="IPR002885">
    <property type="entry name" value="PPR_rpt"/>
</dbReference>
<dbReference type="AlphaFoldDB" id="A0A9R0JDQ8"/>
<keyword evidence="2" id="KW-0677">Repeat</keyword>
<dbReference type="Proteomes" id="UP000813463">
    <property type="component" value="Chromosome 4"/>
</dbReference>
<feature type="repeat" description="PPR" evidence="3">
    <location>
        <begin position="374"/>
        <end position="408"/>
    </location>
</feature>
<evidence type="ECO:0000313" key="4">
    <source>
        <dbReference type="Proteomes" id="UP000813463"/>
    </source>
</evidence>
<comment type="similarity">
    <text evidence="1">Belongs to the PPR family. P subfamily.</text>
</comment>
<dbReference type="RefSeq" id="XP_021866138.2">
    <property type="nucleotide sequence ID" value="XM_022010446.2"/>
</dbReference>
<reference evidence="4" key="1">
    <citation type="journal article" date="2021" name="Nat. Commun.">
        <title>Genomic analyses provide insights into spinach domestication and the genetic basis of agronomic traits.</title>
        <authorList>
            <person name="Cai X."/>
            <person name="Sun X."/>
            <person name="Xu C."/>
            <person name="Sun H."/>
            <person name="Wang X."/>
            <person name="Ge C."/>
            <person name="Zhang Z."/>
            <person name="Wang Q."/>
            <person name="Fei Z."/>
            <person name="Jiao C."/>
            <person name="Wang Q."/>
        </authorList>
    </citation>
    <scope>NUCLEOTIDE SEQUENCE [LARGE SCALE GENOMIC DNA]</scope>
    <source>
        <strain evidence="4">cv. Varoflay</strain>
    </source>
</reference>
<dbReference type="Pfam" id="PF13041">
    <property type="entry name" value="PPR_2"/>
    <property type="match status" value="3"/>
</dbReference>
<accession>A0A9R0JDQ8</accession>
<evidence type="ECO:0000256" key="2">
    <source>
        <dbReference type="ARBA" id="ARBA00022737"/>
    </source>
</evidence>
<dbReference type="PROSITE" id="PS51375">
    <property type="entry name" value="PPR"/>
    <property type="match status" value="8"/>
</dbReference>